<dbReference type="SMART" id="SM00530">
    <property type="entry name" value="HTH_XRE"/>
    <property type="match status" value="1"/>
</dbReference>
<dbReference type="InterPro" id="IPR050807">
    <property type="entry name" value="TransReg_Diox_bact_type"/>
</dbReference>
<reference evidence="4 5" key="1">
    <citation type="submission" date="2019-06" db="EMBL/GenBank/DDBJ databases">
        <title>Genomic Encyclopedia of Archaeal and Bacterial Type Strains, Phase II (KMG-II): from individual species to whole genera.</title>
        <authorList>
            <person name="Goeker M."/>
        </authorList>
    </citation>
    <scope>NUCLEOTIDE SEQUENCE [LARGE SCALE GENOMIC DNA]</scope>
    <source>
        <strain evidence="4 5">DSM 24789</strain>
    </source>
</reference>
<dbReference type="PROSITE" id="PS50943">
    <property type="entry name" value="HTH_CROC1"/>
    <property type="match status" value="1"/>
</dbReference>
<dbReference type="GO" id="GO:0005829">
    <property type="term" value="C:cytosol"/>
    <property type="evidence" value="ECO:0007669"/>
    <property type="project" value="TreeGrafter"/>
</dbReference>
<dbReference type="PANTHER" id="PTHR46797:SF1">
    <property type="entry name" value="METHYLPHOSPHONATE SYNTHASE"/>
    <property type="match status" value="1"/>
</dbReference>
<dbReference type="AlphaFoldDB" id="A0A543G0N6"/>
<dbReference type="InterPro" id="IPR010982">
    <property type="entry name" value="Lambda_DNA-bd_dom_sf"/>
</dbReference>
<keyword evidence="2" id="KW-0175">Coiled coil</keyword>
<sequence length="133" mass="15225">MKIGDKIRYYRKARDIKAQTICDNLGISQSTYSKIENDKYKMDIATLKKIANELEIDIDKLISEDKISICHTNNENSTGGSGVIVTNNVSDKLNKALEDQIELLKELNNNLKTENFRLNNLVIELENEIKKNH</sequence>
<comment type="caution">
    <text evidence="4">The sequence shown here is derived from an EMBL/GenBank/DDBJ whole genome shotgun (WGS) entry which is preliminary data.</text>
</comment>
<dbReference type="EMBL" id="VFPJ01000001">
    <property type="protein sequence ID" value="TQM39649.1"/>
    <property type="molecule type" value="Genomic_DNA"/>
</dbReference>
<name>A0A543G0N6_9FLAO</name>
<accession>A0A543G0N6</accession>
<dbReference type="CDD" id="cd00093">
    <property type="entry name" value="HTH_XRE"/>
    <property type="match status" value="1"/>
</dbReference>
<dbReference type="Pfam" id="PF01381">
    <property type="entry name" value="HTH_3"/>
    <property type="match status" value="1"/>
</dbReference>
<organism evidence="4 5">
    <name type="scientific">Flavobacterium branchiophilum</name>
    <dbReference type="NCBI Taxonomy" id="55197"/>
    <lineage>
        <taxon>Bacteria</taxon>
        <taxon>Pseudomonadati</taxon>
        <taxon>Bacteroidota</taxon>
        <taxon>Flavobacteriia</taxon>
        <taxon>Flavobacteriales</taxon>
        <taxon>Flavobacteriaceae</taxon>
        <taxon>Flavobacterium</taxon>
    </lineage>
</organism>
<feature type="coiled-coil region" evidence="2">
    <location>
        <begin position="90"/>
        <end position="128"/>
    </location>
</feature>
<evidence type="ECO:0000256" key="1">
    <source>
        <dbReference type="ARBA" id="ARBA00023125"/>
    </source>
</evidence>
<feature type="domain" description="HTH cro/C1-type" evidence="3">
    <location>
        <begin position="7"/>
        <end position="61"/>
    </location>
</feature>
<dbReference type="GO" id="GO:0003677">
    <property type="term" value="F:DNA binding"/>
    <property type="evidence" value="ECO:0007669"/>
    <property type="project" value="UniProtKB-KW"/>
</dbReference>
<dbReference type="Proteomes" id="UP000320773">
    <property type="component" value="Unassembled WGS sequence"/>
</dbReference>
<keyword evidence="1" id="KW-0238">DNA-binding</keyword>
<dbReference type="RefSeq" id="WP_089081872.1">
    <property type="nucleotide sequence ID" value="NZ_VFPJ01000001.1"/>
</dbReference>
<evidence type="ECO:0000259" key="3">
    <source>
        <dbReference type="PROSITE" id="PS50943"/>
    </source>
</evidence>
<evidence type="ECO:0000256" key="2">
    <source>
        <dbReference type="SAM" id="Coils"/>
    </source>
</evidence>
<evidence type="ECO:0000313" key="4">
    <source>
        <dbReference type="EMBL" id="TQM39649.1"/>
    </source>
</evidence>
<feature type="coiled-coil region" evidence="2">
    <location>
        <begin position="37"/>
        <end position="64"/>
    </location>
</feature>
<dbReference type="GO" id="GO:0003700">
    <property type="term" value="F:DNA-binding transcription factor activity"/>
    <property type="evidence" value="ECO:0007669"/>
    <property type="project" value="TreeGrafter"/>
</dbReference>
<dbReference type="Gene3D" id="1.10.260.40">
    <property type="entry name" value="lambda repressor-like DNA-binding domains"/>
    <property type="match status" value="1"/>
</dbReference>
<protein>
    <submittedName>
        <fullName evidence="4">Helix-turn-helix protein</fullName>
    </submittedName>
</protein>
<gene>
    <name evidence="4" type="ORF">BC670_0467</name>
</gene>
<dbReference type="PANTHER" id="PTHR46797">
    <property type="entry name" value="HTH-TYPE TRANSCRIPTIONAL REGULATOR"/>
    <property type="match status" value="1"/>
</dbReference>
<evidence type="ECO:0000313" key="5">
    <source>
        <dbReference type="Proteomes" id="UP000320773"/>
    </source>
</evidence>
<dbReference type="InterPro" id="IPR001387">
    <property type="entry name" value="Cro/C1-type_HTH"/>
</dbReference>
<dbReference type="SUPFAM" id="SSF47413">
    <property type="entry name" value="lambda repressor-like DNA-binding domains"/>
    <property type="match status" value="1"/>
</dbReference>
<proteinExistence type="predicted"/>